<evidence type="ECO:0000256" key="6">
    <source>
        <dbReference type="RuleBase" id="RU000716"/>
    </source>
</evidence>
<dbReference type="InterPro" id="IPR007627">
    <property type="entry name" value="RNA_pol_sigma70_r2"/>
</dbReference>
<keyword evidence="5 6" id="KW-0804">Transcription</keyword>
<dbReference type="InterPro" id="IPR013324">
    <property type="entry name" value="RNA_pol_sigma_r3/r4-like"/>
</dbReference>
<keyword evidence="2 6" id="KW-0805">Transcription regulation</keyword>
<evidence type="ECO:0000313" key="10">
    <source>
        <dbReference type="Proteomes" id="UP001596018"/>
    </source>
</evidence>
<dbReference type="EMBL" id="JBHSMM010000002">
    <property type="protein sequence ID" value="MFC5440348.1"/>
    <property type="molecule type" value="Genomic_DNA"/>
</dbReference>
<organism evidence="9 10">
    <name type="scientific">Rhodanobacter ginsenosidimutans</name>
    <dbReference type="NCBI Taxonomy" id="490571"/>
    <lineage>
        <taxon>Bacteria</taxon>
        <taxon>Pseudomonadati</taxon>
        <taxon>Pseudomonadota</taxon>
        <taxon>Gammaproteobacteria</taxon>
        <taxon>Lysobacterales</taxon>
        <taxon>Rhodanobacteraceae</taxon>
        <taxon>Rhodanobacter</taxon>
    </lineage>
</organism>
<sequence>MQQAEPPPANVISTHTPALDDAALVALVRSGDREAFRHVVQRYGPQLHRIARGVLNDDAEAEDVVQESFMRAYHRFDSFRGDAPLRTWLVSIVLNEARTHLRKRHAMVGIDQIDSSPVDPHWVGPSRSAHGDPVSLAAQVEIRRLLKRAIDHLPDPYRQVFRLRAIEECSVEETAARLSIKPQTVKTRLFRARRLLCKSLDETLGNMLSETFPFLGVRCACLTSTLMARLVAEATFGSDDQPPAARPDMKSPTMAKTPLVLLPWSLRCPGND</sequence>
<dbReference type="SUPFAM" id="SSF88946">
    <property type="entry name" value="Sigma2 domain of RNA polymerase sigma factors"/>
    <property type="match status" value="1"/>
</dbReference>
<comment type="similarity">
    <text evidence="1 6">Belongs to the sigma-70 factor family. ECF subfamily.</text>
</comment>
<comment type="caution">
    <text evidence="9">The sequence shown here is derived from an EMBL/GenBank/DDBJ whole genome shotgun (WGS) entry which is preliminary data.</text>
</comment>
<feature type="domain" description="RNA polymerase sigma-70 region 2" evidence="7">
    <location>
        <begin position="40"/>
        <end position="104"/>
    </location>
</feature>
<dbReference type="Pfam" id="PF08281">
    <property type="entry name" value="Sigma70_r4_2"/>
    <property type="match status" value="1"/>
</dbReference>
<dbReference type="PANTHER" id="PTHR43133">
    <property type="entry name" value="RNA POLYMERASE ECF-TYPE SIGMA FACTO"/>
    <property type="match status" value="1"/>
</dbReference>
<name>A0ABW0JW24_9GAMM</name>
<proteinExistence type="inferred from homology"/>
<evidence type="ECO:0000259" key="7">
    <source>
        <dbReference type="Pfam" id="PF04542"/>
    </source>
</evidence>
<dbReference type="PROSITE" id="PS01063">
    <property type="entry name" value="SIGMA70_ECF"/>
    <property type="match status" value="1"/>
</dbReference>
<dbReference type="Gene3D" id="1.10.1740.10">
    <property type="match status" value="1"/>
</dbReference>
<dbReference type="InterPro" id="IPR000838">
    <property type="entry name" value="RNA_pol_sigma70_ECF_CS"/>
</dbReference>
<dbReference type="SUPFAM" id="SSF88659">
    <property type="entry name" value="Sigma3 and sigma4 domains of RNA polymerase sigma factors"/>
    <property type="match status" value="1"/>
</dbReference>
<dbReference type="InterPro" id="IPR013325">
    <property type="entry name" value="RNA_pol_sigma_r2"/>
</dbReference>
<evidence type="ECO:0000256" key="1">
    <source>
        <dbReference type="ARBA" id="ARBA00010641"/>
    </source>
</evidence>
<evidence type="ECO:0000256" key="3">
    <source>
        <dbReference type="ARBA" id="ARBA00023082"/>
    </source>
</evidence>
<dbReference type="InterPro" id="IPR013249">
    <property type="entry name" value="RNA_pol_sigma70_r4_t2"/>
</dbReference>
<reference evidence="10" key="1">
    <citation type="journal article" date="2019" name="Int. J. Syst. Evol. Microbiol.">
        <title>The Global Catalogue of Microorganisms (GCM) 10K type strain sequencing project: providing services to taxonomists for standard genome sequencing and annotation.</title>
        <authorList>
            <consortium name="The Broad Institute Genomics Platform"/>
            <consortium name="The Broad Institute Genome Sequencing Center for Infectious Disease"/>
            <person name="Wu L."/>
            <person name="Ma J."/>
        </authorList>
    </citation>
    <scope>NUCLEOTIDE SEQUENCE [LARGE SCALE GENOMIC DNA]</scope>
    <source>
        <strain evidence="10">KACC 12822</strain>
    </source>
</reference>
<protein>
    <recommendedName>
        <fullName evidence="6">RNA polymerase sigma factor</fullName>
    </recommendedName>
</protein>
<keyword evidence="10" id="KW-1185">Reference proteome</keyword>
<dbReference type="Proteomes" id="UP001596018">
    <property type="component" value="Unassembled WGS sequence"/>
</dbReference>
<dbReference type="RefSeq" id="WP_426698193.1">
    <property type="nucleotide sequence ID" value="NZ_JALBWS010000013.1"/>
</dbReference>
<dbReference type="InterPro" id="IPR036388">
    <property type="entry name" value="WH-like_DNA-bd_sf"/>
</dbReference>
<dbReference type="NCBIfam" id="NF008888">
    <property type="entry name" value="PRK11922.1"/>
    <property type="match status" value="1"/>
</dbReference>
<evidence type="ECO:0000259" key="8">
    <source>
        <dbReference type="Pfam" id="PF08281"/>
    </source>
</evidence>
<dbReference type="NCBIfam" id="TIGR02937">
    <property type="entry name" value="sigma70-ECF"/>
    <property type="match status" value="1"/>
</dbReference>
<keyword evidence="4 6" id="KW-0238">DNA-binding</keyword>
<feature type="domain" description="RNA polymerase sigma factor 70 region 4 type 2" evidence="8">
    <location>
        <begin position="144"/>
        <end position="196"/>
    </location>
</feature>
<evidence type="ECO:0000256" key="2">
    <source>
        <dbReference type="ARBA" id="ARBA00023015"/>
    </source>
</evidence>
<accession>A0ABW0JW24</accession>
<evidence type="ECO:0000256" key="5">
    <source>
        <dbReference type="ARBA" id="ARBA00023163"/>
    </source>
</evidence>
<dbReference type="InterPro" id="IPR014284">
    <property type="entry name" value="RNA_pol_sigma-70_dom"/>
</dbReference>
<dbReference type="InterPro" id="IPR039425">
    <property type="entry name" value="RNA_pol_sigma-70-like"/>
</dbReference>
<evidence type="ECO:0000256" key="4">
    <source>
        <dbReference type="ARBA" id="ARBA00023125"/>
    </source>
</evidence>
<dbReference type="Pfam" id="PF04542">
    <property type="entry name" value="Sigma70_r2"/>
    <property type="match status" value="1"/>
</dbReference>
<dbReference type="Gene3D" id="1.10.10.10">
    <property type="entry name" value="Winged helix-like DNA-binding domain superfamily/Winged helix DNA-binding domain"/>
    <property type="match status" value="1"/>
</dbReference>
<dbReference type="CDD" id="cd06171">
    <property type="entry name" value="Sigma70_r4"/>
    <property type="match status" value="1"/>
</dbReference>
<gene>
    <name evidence="9" type="ORF">ACFPK0_10015</name>
</gene>
<dbReference type="PANTHER" id="PTHR43133:SF51">
    <property type="entry name" value="RNA POLYMERASE SIGMA FACTOR"/>
    <property type="match status" value="1"/>
</dbReference>
<keyword evidence="3 6" id="KW-0731">Sigma factor</keyword>
<evidence type="ECO:0000313" key="9">
    <source>
        <dbReference type="EMBL" id="MFC5440348.1"/>
    </source>
</evidence>